<dbReference type="PANTHER" id="PTHR36414">
    <property type="entry name" value="PROTEIN SUR7"/>
    <property type="match status" value="1"/>
</dbReference>
<dbReference type="GO" id="GO:0006897">
    <property type="term" value="P:endocytosis"/>
    <property type="evidence" value="ECO:0007669"/>
    <property type="project" value="TreeGrafter"/>
</dbReference>
<keyword evidence="4" id="KW-1185">Reference proteome</keyword>
<dbReference type="InterPro" id="IPR009571">
    <property type="entry name" value="SUR7/Rim9-like_fungi"/>
</dbReference>
<reference evidence="3" key="1">
    <citation type="journal article" date="2021" name="IMA Fungus">
        <title>Genomic characterization of three marine fungi, including Emericellopsis atlantica sp. nov. with signatures of a generalist lifestyle and marine biomass degradation.</title>
        <authorList>
            <person name="Hagestad O.C."/>
            <person name="Hou L."/>
            <person name="Andersen J.H."/>
            <person name="Hansen E.H."/>
            <person name="Altermark B."/>
            <person name="Li C."/>
            <person name="Kuhnert E."/>
            <person name="Cox R.J."/>
            <person name="Crous P.W."/>
            <person name="Spatafora J.W."/>
            <person name="Lail K."/>
            <person name="Amirebrahimi M."/>
            <person name="Lipzen A."/>
            <person name="Pangilinan J."/>
            <person name="Andreopoulos W."/>
            <person name="Hayes R.D."/>
            <person name="Ng V."/>
            <person name="Grigoriev I.V."/>
            <person name="Jackson S.A."/>
            <person name="Sutton T.D.S."/>
            <person name="Dobson A.D.W."/>
            <person name="Rama T."/>
        </authorList>
    </citation>
    <scope>NUCLEOTIDE SEQUENCE</scope>
    <source>
        <strain evidence="3">TRa018bII</strain>
    </source>
</reference>
<feature type="transmembrane region" description="Helical" evidence="2">
    <location>
        <begin position="156"/>
        <end position="177"/>
    </location>
</feature>
<dbReference type="OrthoDB" id="5419460at2759"/>
<comment type="caution">
    <text evidence="3">The sequence shown here is derived from an EMBL/GenBank/DDBJ whole genome shotgun (WGS) entry which is preliminary data.</text>
</comment>
<evidence type="ECO:0000313" key="4">
    <source>
        <dbReference type="Proteomes" id="UP000824998"/>
    </source>
</evidence>
<dbReference type="Proteomes" id="UP000824998">
    <property type="component" value="Unassembled WGS sequence"/>
</dbReference>
<dbReference type="PANTHER" id="PTHR36414:SF1">
    <property type="entry name" value="PROTEIN SUR7"/>
    <property type="match status" value="1"/>
</dbReference>
<organism evidence="3 4">
    <name type="scientific">Amylocarpus encephaloides</name>
    <dbReference type="NCBI Taxonomy" id="45428"/>
    <lineage>
        <taxon>Eukaryota</taxon>
        <taxon>Fungi</taxon>
        <taxon>Dikarya</taxon>
        <taxon>Ascomycota</taxon>
        <taxon>Pezizomycotina</taxon>
        <taxon>Leotiomycetes</taxon>
        <taxon>Helotiales</taxon>
        <taxon>Helotiales incertae sedis</taxon>
        <taxon>Amylocarpus</taxon>
    </lineage>
</organism>
<dbReference type="Pfam" id="PF06687">
    <property type="entry name" value="SUR7"/>
    <property type="match status" value="1"/>
</dbReference>
<feature type="compositionally biased region" description="Basic and acidic residues" evidence="1">
    <location>
        <begin position="259"/>
        <end position="269"/>
    </location>
</feature>
<evidence type="ECO:0000256" key="1">
    <source>
        <dbReference type="SAM" id="MobiDB-lite"/>
    </source>
</evidence>
<feature type="transmembrane region" description="Helical" evidence="2">
    <location>
        <begin position="12"/>
        <end position="35"/>
    </location>
</feature>
<feature type="transmembrane region" description="Helical" evidence="2">
    <location>
        <begin position="124"/>
        <end position="144"/>
    </location>
</feature>
<dbReference type="GO" id="GO:0045121">
    <property type="term" value="C:membrane raft"/>
    <property type="evidence" value="ECO:0007669"/>
    <property type="project" value="TreeGrafter"/>
</dbReference>
<feature type="transmembrane region" description="Helical" evidence="2">
    <location>
        <begin position="197"/>
        <end position="219"/>
    </location>
</feature>
<gene>
    <name evidence="3" type="ORF">BJ875DRAFT_163081</name>
</gene>
<feature type="region of interest" description="Disordered" evidence="1">
    <location>
        <begin position="223"/>
        <end position="269"/>
    </location>
</feature>
<dbReference type="GO" id="GO:0005938">
    <property type="term" value="C:cell cortex"/>
    <property type="evidence" value="ECO:0007669"/>
    <property type="project" value="TreeGrafter"/>
</dbReference>
<keyword evidence="2" id="KW-1133">Transmembrane helix</keyword>
<dbReference type="GO" id="GO:0030866">
    <property type="term" value="P:cortical actin cytoskeleton organization"/>
    <property type="evidence" value="ECO:0007669"/>
    <property type="project" value="TreeGrafter"/>
</dbReference>
<dbReference type="AlphaFoldDB" id="A0A9P7YBH2"/>
<protein>
    <submittedName>
        <fullName evidence="3">SUR7 family protein FMP45</fullName>
    </submittedName>
</protein>
<name>A0A9P7YBH2_9HELO</name>
<sequence>MGRSHVLTTSTGGVMGTVSLVLIAGSLVLMFFVVLSGVTDSIPLNKTYFLRADTSNVAGARPMSQWTYFYVCGEGNQNCGAAVPDLPFGYAWVGGGDGAPEALLGGHGKSTTSKYYYYMWRFGWVFYLIALFFNVMSFFTALLAPFSRLASGLSAFMVMFALFWFTLAASLMTAVFVKARDLFRSNGQDAHIGRYAFGFTWGAWAAMFLSVIFLLLGCGAGGSSRGESRVPTRTSSGKGGFFSRQRRRGSQRGSFIDNESQRRVKDEYA</sequence>
<accession>A0A9P7YBH2</accession>
<proteinExistence type="predicted"/>
<dbReference type="GO" id="GO:0005886">
    <property type="term" value="C:plasma membrane"/>
    <property type="evidence" value="ECO:0007669"/>
    <property type="project" value="InterPro"/>
</dbReference>
<dbReference type="GO" id="GO:0031505">
    <property type="term" value="P:fungal-type cell wall organization"/>
    <property type="evidence" value="ECO:0007669"/>
    <property type="project" value="TreeGrafter"/>
</dbReference>
<dbReference type="GO" id="GO:0032185">
    <property type="term" value="P:septin cytoskeleton organization"/>
    <property type="evidence" value="ECO:0007669"/>
    <property type="project" value="TreeGrafter"/>
</dbReference>
<keyword evidence="2" id="KW-0812">Transmembrane</keyword>
<keyword evidence="2" id="KW-0472">Membrane</keyword>
<evidence type="ECO:0000313" key="3">
    <source>
        <dbReference type="EMBL" id="KAG9230231.1"/>
    </source>
</evidence>
<dbReference type="EMBL" id="MU251691">
    <property type="protein sequence ID" value="KAG9230231.1"/>
    <property type="molecule type" value="Genomic_DNA"/>
</dbReference>
<evidence type="ECO:0000256" key="2">
    <source>
        <dbReference type="SAM" id="Phobius"/>
    </source>
</evidence>